<dbReference type="InterPro" id="IPR006224">
    <property type="entry name" value="PsdUridine_synth_RluA-like_CS"/>
</dbReference>
<keyword evidence="8" id="KW-1185">Reference proteome</keyword>
<dbReference type="Gene3D" id="3.30.2350.10">
    <property type="entry name" value="Pseudouridine synthase"/>
    <property type="match status" value="1"/>
</dbReference>
<dbReference type="PANTHER" id="PTHR21600:SF44">
    <property type="entry name" value="RIBOSOMAL LARGE SUBUNIT PSEUDOURIDINE SYNTHASE D"/>
    <property type="match status" value="1"/>
</dbReference>
<dbReference type="GO" id="GO:0000455">
    <property type="term" value="P:enzyme-directed rRNA pseudouridine synthesis"/>
    <property type="evidence" value="ECO:0007669"/>
    <property type="project" value="TreeGrafter"/>
</dbReference>
<evidence type="ECO:0000259" key="6">
    <source>
        <dbReference type="SMART" id="SM00363"/>
    </source>
</evidence>
<dbReference type="STRING" id="1387353.BSF38_01652"/>
<dbReference type="SMART" id="SM00363">
    <property type="entry name" value="S4"/>
    <property type="match status" value="1"/>
</dbReference>
<comment type="function">
    <text evidence="5">Responsible for synthesis of pseudouridine from uracil.</text>
</comment>
<proteinExistence type="inferred from homology"/>
<dbReference type="Gene3D" id="3.10.290.10">
    <property type="entry name" value="RNA-binding S4 domain"/>
    <property type="match status" value="1"/>
</dbReference>
<dbReference type="PROSITE" id="PS50889">
    <property type="entry name" value="S4"/>
    <property type="match status" value="1"/>
</dbReference>
<dbReference type="CDD" id="cd02869">
    <property type="entry name" value="PseudoU_synth_RluA_like"/>
    <property type="match status" value="1"/>
</dbReference>
<dbReference type="Proteomes" id="UP000186309">
    <property type="component" value="Chromosome"/>
</dbReference>
<dbReference type="GO" id="GO:0120159">
    <property type="term" value="F:rRNA pseudouridine synthase activity"/>
    <property type="evidence" value="ECO:0007669"/>
    <property type="project" value="UniProtKB-ARBA"/>
</dbReference>
<keyword evidence="2 5" id="KW-0413">Isomerase</keyword>
<organism evidence="7 8">
    <name type="scientific">Paludisphaera borealis</name>
    <dbReference type="NCBI Taxonomy" id="1387353"/>
    <lineage>
        <taxon>Bacteria</taxon>
        <taxon>Pseudomonadati</taxon>
        <taxon>Planctomycetota</taxon>
        <taxon>Planctomycetia</taxon>
        <taxon>Isosphaerales</taxon>
        <taxon>Isosphaeraceae</taxon>
        <taxon>Paludisphaera</taxon>
    </lineage>
</organism>
<dbReference type="Pfam" id="PF01479">
    <property type="entry name" value="S4"/>
    <property type="match status" value="1"/>
</dbReference>
<comment type="similarity">
    <text evidence="1 5">Belongs to the pseudouridine synthase RluA family.</text>
</comment>
<gene>
    <name evidence="7" type="primary">rluD_1</name>
    <name evidence="7" type="ORF">BSF38_01652</name>
</gene>
<feature type="active site" evidence="3">
    <location>
        <position position="145"/>
    </location>
</feature>
<evidence type="ECO:0000256" key="5">
    <source>
        <dbReference type="RuleBase" id="RU362028"/>
    </source>
</evidence>
<dbReference type="RefSeq" id="WP_076344646.1">
    <property type="nucleotide sequence ID" value="NZ_CP019082.1"/>
</dbReference>
<keyword evidence="4" id="KW-0694">RNA-binding</keyword>
<evidence type="ECO:0000256" key="4">
    <source>
        <dbReference type="PROSITE-ProRule" id="PRU00182"/>
    </source>
</evidence>
<dbReference type="EC" id="5.4.99.-" evidence="5"/>
<comment type="catalytic activity">
    <reaction evidence="5">
        <text>a uridine in RNA = a pseudouridine in RNA</text>
        <dbReference type="Rhea" id="RHEA:48348"/>
        <dbReference type="Rhea" id="RHEA-COMP:12068"/>
        <dbReference type="Rhea" id="RHEA-COMP:12069"/>
        <dbReference type="ChEBI" id="CHEBI:65314"/>
        <dbReference type="ChEBI" id="CHEBI:65315"/>
    </reaction>
</comment>
<feature type="domain" description="RNA-binding S4" evidence="6">
    <location>
        <begin position="22"/>
        <end position="80"/>
    </location>
</feature>
<dbReference type="InterPro" id="IPR006145">
    <property type="entry name" value="PsdUridine_synth_RsuA/RluA"/>
</dbReference>
<sequence>MRESPLSETPQEFDVKPRTDGKRIDAYLASRFTDYSRNVIQRIIEAEAVVVNGRPIKASYKIRTGDQIRVWLPELPDPTPVAEEIPIEVVYEDEDLTIVNKPADMVTHPSRGNWRGTLVNAVQFHFDQLSTVAGEDRPGIVHRLDRDTTGLLIVVKNDLAHRRVALQFEHRTIHKEYLAIVYGAPGRDSDYVEQPIGFHPTVRERMAVRTVEDGGRESATFYEVVERFRGYALVRCKPRTGRTHQIRVHMAHIGHPLVADKPYSGRDKLTLADLEVPGAKTDDPDALLIERQALHAHALRFIHPTTEAVVELSAPLPPDMARTLEALRLHRAPTPAPRRSR</sequence>
<dbReference type="InterPro" id="IPR036986">
    <property type="entry name" value="S4_RNA-bd_sf"/>
</dbReference>
<reference evidence="8" key="1">
    <citation type="submission" date="2016-12" db="EMBL/GenBank/DDBJ databases">
        <title>Comparative genomics of four Isosphaeraceae planctomycetes: a common pool of plasmids and glycoside hydrolase genes.</title>
        <authorList>
            <person name="Ivanova A."/>
        </authorList>
    </citation>
    <scope>NUCLEOTIDE SEQUENCE [LARGE SCALE GENOMIC DNA]</scope>
    <source>
        <strain evidence="8">PX4</strain>
    </source>
</reference>
<dbReference type="CDD" id="cd00165">
    <property type="entry name" value="S4"/>
    <property type="match status" value="1"/>
</dbReference>
<dbReference type="InterPro" id="IPR050188">
    <property type="entry name" value="RluA_PseudoU_synthase"/>
</dbReference>
<name>A0A1U7CMQ0_9BACT</name>
<dbReference type="PROSITE" id="PS01129">
    <property type="entry name" value="PSI_RLU"/>
    <property type="match status" value="1"/>
</dbReference>
<evidence type="ECO:0000313" key="7">
    <source>
        <dbReference type="EMBL" id="APW60186.1"/>
    </source>
</evidence>
<dbReference type="KEGG" id="pbor:BSF38_01652"/>
<dbReference type="NCBIfam" id="TIGR00005">
    <property type="entry name" value="rluA_subfam"/>
    <property type="match status" value="1"/>
</dbReference>
<protein>
    <recommendedName>
        <fullName evidence="5">Pseudouridine synthase</fullName>
        <ecNumber evidence="5">5.4.99.-</ecNumber>
    </recommendedName>
</protein>
<evidence type="ECO:0000256" key="1">
    <source>
        <dbReference type="ARBA" id="ARBA00010876"/>
    </source>
</evidence>
<dbReference type="GO" id="GO:0003723">
    <property type="term" value="F:RNA binding"/>
    <property type="evidence" value="ECO:0007669"/>
    <property type="project" value="UniProtKB-KW"/>
</dbReference>
<dbReference type="InterPro" id="IPR002942">
    <property type="entry name" value="S4_RNA-bd"/>
</dbReference>
<evidence type="ECO:0000313" key="8">
    <source>
        <dbReference type="Proteomes" id="UP000186309"/>
    </source>
</evidence>
<dbReference type="OrthoDB" id="9784108at2"/>
<evidence type="ECO:0000256" key="3">
    <source>
        <dbReference type="PIRSR" id="PIRSR606225-1"/>
    </source>
</evidence>
<dbReference type="SUPFAM" id="SSF55120">
    <property type="entry name" value="Pseudouridine synthase"/>
    <property type="match status" value="1"/>
</dbReference>
<dbReference type="AlphaFoldDB" id="A0A1U7CMQ0"/>
<dbReference type="InterPro" id="IPR020103">
    <property type="entry name" value="PsdUridine_synth_cat_dom_sf"/>
</dbReference>
<dbReference type="EMBL" id="CP019082">
    <property type="protein sequence ID" value="APW60186.1"/>
    <property type="molecule type" value="Genomic_DNA"/>
</dbReference>
<dbReference type="InterPro" id="IPR006225">
    <property type="entry name" value="PsdUridine_synth_RluC/D"/>
</dbReference>
<evidence type="ECO:0000256" key="2">
    <source>
        <dbReference type="ARBA" id="ARBA00023235"/>
    </source>
</evidence>
<dbReference type="SUPFAM" id="SSF55174">
    <property type="entry name" value="Alpha-L RNA-binding motif"/>
    <property type="match status" value="1"/>
</dbReference>
<dbReference type="Pfam" id="PF00849">
    <property type="entry name" value="PseudoU_synth_2"/>
    <property type="match status" value="1"/>
</dbReference>
<accession>A0A1U7CMQ0</accession>
<dbReference type="PANTHER" id="PTHR21600">
    <property type="entry name" value="MITOCHONDRIAL RNA PSEUDOURIDINE SYNTHASE"/>
    <property type="match status" value="1"/>
</dbReference>